<protein>
    <recommendedName>
        <fullName evidence="4">TniQ protein</fullName>
    </recommendedName>
</protein>
<dbReference type="EMBL" id="VIWW01000002">
    <property type="protein sequence ID" value="TWF92274.1"/>
    <property type="molecule type" value="Genomic_DNA"/>
</dbReference>
<organism evidence="2 3">
    <name type="scientific">Streptomyces brevispora</name>
    <dbReference type="NCBI Taxonomy" id="887462"/>
    <lineage>
        <taxon>Bacteria</taxon>
        <taxon>Bacillati</taxon>
        <taxon>Actinomycetota</taxon>
        <taxon>Actinomycetes</taxon>
        <taxon>Kitasatosporales</taxon>
        <taxon>Streptomycetaceae</taxon>
        <taxon>Streptomyces</taxon>
    </lineage>
</organism>
<feature type="region of interest" description="Disordered" evidence="1">
    <location>
        <begin position="464"/>
        <end position="498"/>
    </location>
</feature>
<evidence type="ECO:0000313" key="3">
    <source>
        <dbReference type="Proteomes" id="UP000318186"/>
    </source>
</evidence>
<reference evidence="2 3" key="1">
    <citation type="submission" date="2019-06" db="EMBL/GenBank/DDBJ databases">
        <title>Sequencing the genomes of 1000 actinobacteria strains.</title>
        <authorList>
            <person name="Klenk H.-P."/>
        </authorList>
    </citation>
    <scope>NUCLEOTIDE SEQUENCE [LARGE SCALE GENOMIC DNA]</scope>
    <source>
        <strain evidence="2 3">DSM 42059</strain>
    </source>
</reference>
<evidence type="ECO:0008006" key="4">
    <source>
        <dbReference type="Google" id="ProtNLM"/>
    </source>
</evidence>
<feature type="compositionally biased region" description="Polar residues" evidence="1">
    <location>
        <begin position="485"/>
        <end position="498"/>
    </location>
</feature>
<evidence type="ECO:0000313" key="2">
    <source>
        <dbReference type="EMBL" id="TWF92274.1"/>
    </source>
</evidence>
<dbReference type="AlphaFoldDB" id="A0A561TYU5"/>
<comment type="caution">
    <text evidence="2">The sequence shown here is derived from an EMBL/GenBank/DDBJ whole genome shotgun (WGS) entry which is preliminary data.</text>
</comment>
<proteinExistence type="predicted"/>
<sequence>MTHHPGLLRTVPLQGETTSSLICRIAGRYGMEAKVLRSCWHWRNYPPGHDGGGTRADAEVLLNTPGRQLLAGMCGVEEDVLARALPSWGQQDAKLSAGKNGVPAAAWRTGGAVAGPVAFGCRLCAARRTGTAVRVVRYAPRWERVCVRHGRWLLDADADQPLEYLDVQGVPEVAAAQRRWTGVARRAVRAGAEPERVFALAYAVVARWWEQALHWEREAVWPQRLHQVAGGNAGTELERWRIVGRDAAVFPEVVAVADALLDPAMAELVWRDSGAGRPRALPSNGAFCRRLGERVGRGWLGPLAATDYGGPLTSWMGAVIRIRRGAGGPPGYDNDPWWLRQEHQPATMAGQLRVLSKERSVPGSGTTWRSAVPAEQRALISSLVNDAEEQLTQLRGAQYGKTADAAQQLLGNLGHAATLIEQAVRESAAAALAAGMALEDLARWARLPADVLAEALADQPQRAARKGAVSKCQEAGRLCTGRDPQGTTSWPGTRDQNP</sequence>
<name>A0A561TYU5_9ACTN</name>
<dbReference type="Proteomes" id="UP000318186">
    <property type="component" value="Unassembled WGS sequence"/>
</dbReference>
<gene>
    <name evidence="2" type="ORF">FHX80_12594</name>
</gene>
<evidence type="ECO:0000256" key="1">
    <source>
        <dbReference type="SAM" id="MobiDB-lite"/>
    </source>
</evidence>
<dbReference type="RefSeq" id="WP_244318731.1">
    <property type="nucleotide sequence ID" value="NZ_VIWW01000002.1"/>
</dbReference>
<accession>A0A561TYU5</accession>